<evidence type="ECO:0000313" key="2">
    <source>
        <dbReference type="Proteomes" id="UP001564408"/>
    </source>
</evidence>
<evidence type="ECO:0008006" key="3">
    <source>
        <dbReference type="Google" id="ProtNLM"/>
    </source>
</evidence>
<proteinExistence type="predicted"/>
<gene>
    <name evidence="1" type="ORF">ABC977_04700</name>
</gene>
<reference evidence="1 2" key="1">
    <citation type="submission" date="2024-05" db="EMBL/GenBank/DDBJ databases">
        <title>Genome Sequence and Characterization of the New Strain Purple Sulfur Bacterium of Genus Thioalkalicoccus.</title>
        <authorList>
            <person name="Bryantseva I.A."/>
            <person name="Kyndt J.A."/>
            <person name="Imhoff J.F."/>
        </authorList>
    </citation>
    <scope>NUCLEOTIDE SEQUENCE [LARGE SCALE GENOMIC DNA]</scope>
    <source>
        <strain evidence="1 2">Um2</strain>
    </source>
</reference>
<name>A0ABV4BB62_9GAMM</name>
<dbReference type="Proteomes" id="UP001564408">
    <property type="component" value="Unassembled WGS sequence"/>
</dbReference>
<accession>A0ABV4BB62</accession>
<dbReference type="RefSeq" id="WP_369666088.1">
    <property type="nucleotide sequence ID" value="NZ_JBDKXB010000004.1"/>
</dbReference>
<evidence type="ECO:0000313" key="1">
    <source>
        <dbReference type="EMBL" id="MEY6431705.1"/>
    </source>
</evidence>
<dbReference type="EMBL" id="JBDKXB010000004">
    <property type="protein sequence ID" value="MEY6431705.1"/>
    <property type="molecule type" value="Genomic_DNA"/>
</dbReference>
<comment type="caution">
    <text evidence="1">The sequence shown here is derived from an EMBL/GenBank/DDBJ whole genome shotgun (WGS) entry which is preliminary data.</text>
</comment>
<keyword evidence="2" id="KW-1185">Reference proteome</keyword>
<sequence length="167" mass="17624">MNRISLLAGAAALVAGGCTTVEPIDYARALCDPFPRDEFSACASRVIDHYRAMAIEPDLPFGYSTAGPFALAVGDALYLGSYHSDPFALYFRAEDGANACRGAYDAFAGSRSPVLEIHCDDGSRGAGELVLDRKGRNGVGDVEFDDGRRGRLVFGHGAVGGLTDEGR</sequence>
<organism evidence="1 2">
    <name type="scientific">Thioalkalicoccus limnaeus</name>
    <dbReference type="NCBI Taxonomy" id="120681"/>
    <lineage>
        <taxon>Bacteria</taxon>
        <taxon>Pseudomonadati</taxon>
        <taxon>Pseudomonadota</taxon>
        <taxon>Gammaproteobacteria</taxon>
        <taxon>Chromatiales</taxon>
        <taxon>Chromatiaceae</taxon>
        <taxon>Thioalkalicoccus</taxon>
    </lineage>
</organism>
<dbReference type="PROSITE" id="PS51257">
    <property type="entry name" value="PROKAR_LIPOPROTEIN"/>
    <property type="match status" value="1"/>
</dbReference>
<protein>
    <recommendedName>
        <fullName evidence="3">Lipoprotein</fullName>
    </recommendedName>
</protein>